<sequence>MRHLAISLSSSTVYFKLVCVALMWGGTFIAGRIVAAELSPTLSAFLRFMLAALLLILLLLKTTGNFPSLSGQQHFYAMLMGLTGICAYNLFFFAALSRIEAGRTALFVSLSPVLTVLAMRIFFKERLKNINYFGVCIALIGTLTVVSKGAFFSALQQTFGLGEIMMCGAVLSWVIYTLSFKQTQASALTMTTYAVLWGTGFLLISAWPELGYHVLTDISWSSWLSILYLGAFGTVLAFIWYAQAIHRIGASKTIIFTNLVPISAVLLAYFILKEPITWSMAVGAALNFIGILLVNKA</sequence>
<feature type="transmembrane region" description="Helical" evidence="6">
    <location>
        <begin position="105"/>
        <end position="123"/>
    </location>
</feature>
<accession>A0A829HJF7</accession>
<reference evidence="8 9" key="1">
    <citation type="submission" date="2013-06" db="EMBL/GenBank/DDBJ databases">
        <title>The Genome Sequence of Acinetobacter gyllenbergii CIP 110306.</title>
        <authorList>
            <consortium name="The Broad Institute Genome Sequencing Platform"/>
            <consortium name="The Broad Institute Genome Sequencing Center for Infectious Disease"/>
            <person name="Cerqueira G."/>
            <person name="Feldgarden M."/>
            <person name="Courvalin P."/>
            <person name="Perichon B."/>
            <person name="Grillot-Courvalin C."/>
            <person name="Clermont D."/>
            <person name="Rocha E."/>
            <person name="Yoon E.-J."/>
            <person name="Nemec A."/>
            <person name="Young S.K."/>
            <person name="Zeng Q."/>
            <person name="Gargeya S."/>
            <person name="Fitzgerald M."/>
            <person name="Abouelleil A."/>
            <person name="Alvarado L."/>
            <person name="Berlin A.M."/>
            <person name="Chapman S.B."/>
            <person name="Dewar J."/>
            <person name="Goldberg J."/>
            <person name="Griggs A."/>
            <person name="Gujja S."/>
            <person name="Hansen M."/>
            <person name="Howarth C."/>
            <person name="Imamovic A."/>
            <person name="Larimer J."/>
            <person name="McCowan C."/>
            <person name="Murphy C."/>
            <person name="Pearson M."/>
            <person name="Priest M."/>
            <person name="Roberts A."/>
            <person name="Saif S."/>
            <person name="Shea T."/>
            <person name="Sykes S."/>
            <person name="Wortman J."/>
            <person name="Nusbaum C."/>
            <person name="Birren B."/>
        </authorList>
    </citation>
    <scope>NUCLEOTIDE SEQUENCE [LARGE SCALE GENOMIC DNA]</scope>
    <source>
        <strain evidence="8 9">CIP 110306</strain>
    </source>
</reference>
<feature type="transmembrane region" description="Helical" evidence="6">
    <location>
        <begin position="45"/>
        <end position="63"/>
    </location>
</feature>
<dbReference type="PANTHER" id="PTHR32322:SF18">
    <property type="entry name" value="S-ADENOSYLMETHIONINE_S-ADENOSYLHOMOCYSTEINE TRANSPORTER"/>
    <property type="match status" value="1"/>
</dbReference>
<dbReference type="InterPro" id="IPR050638">
    <property type="entry name" value="AA-Vitamin_Transporters"/>
</dbReference>
<feature type="transmembrane region" description="Helical" evidence="6">
    <location>
        <begin position="158"/>
        <end position="178"/>
    </location>
</feature>
<keyword evidence="4 6" id="KW-1133">Transmembrane helix</keyword>
<dbReference type="AlphaFoldDB" id="A0A829HJF7"/>
<evidence type="ECO:0000313" key="8">
    <source>
        <dbReference type="EMBL" id="EPF88182.1"/>
    </source>
</evidence>
<dbReference type="RefSeq" id="WP_016540061.1">
    <property type="nucleotide sequence ID" value="NZ_ASQH01000001.1"/>
</dbReference>
<comment type="caution">
    <text evidence="8">The sequence shown here is derived from an EMBL/GenBank/DDBJ whole genome shotgun (WGS) entry which is preliminary data.</text>
</comment>
<dbReference type="Pfam" id="PF00892">
    <property type="entry name" value="EamA"/>
    <property type="match status" value="2"/>
</dbReference>
<protein>
    <recommendedName>
        <fullName evidence="7">EamA domain-containing protein</fullName>
    </recommendedName>
</protein>
<dbReference type="EMBL" id="ATGG01000011">
    <property type="protein sequence ID" value="EPF88182.1"/>
    <property type="molecule type" value="Genomic_DNA"/>
</dbReference>
<keyword evidence="3 6" id="KW-0812">Transmembrane</keyword>
<dbReference type="InterPro" id="IPR000620">
    <property type="entry name" value="EamA_dom"/>
</dbReference>
<proteinExistence type="predicted"/>
<keyword evidence="2" id="KW-1003">Cell membrane</keyword>
<evidence type="ECO:0000256" key="4">
    <source>
        <dbReference type="ARBA" id="ARBA00022989"/>
    </source>
</evidence>
<feature type="transmembrane region" description="Helical" evidence="6">
    <location>
        <begin position="190"/>
        <end position="208"/>
    </location>
</feature>
<name>A0A829HJF7_9GAMM</name>
<feature type="transmembrane region" description="Helical" evidence="6">
    <location>
        <begin position="254"/>
        <end position="272"/>
    </location>
</feature>
<dbReference type="PANTHER" id="PTHR32322">
    <property type="entry name" value="INNER MEMBRANE TRANSPORTER"/>
    <property type="match status" value="1"/>
</dbReference>
<dbReference type="Gene3D" id="1.10.3730.20">
    <property type="match status" value="2"/>
</dbReference>
<evidence type="ECO:0000313" key="9">
    <source>
        <dbReference type="Proteomes" id="UP000014523"/>
    </source>
</evidence>
<feature type="transmembrane region" description="Helical" evidence="6">
    <location>
        <begin position="220"/>
        <end position="242"/>
    </location>
</feature>
<feature type="transmembrane region" description="Helical" evidence="6">
    <location>
        <begin position="12"/>
        <end position="33"/>
    </location>
</feature>
<organism evidence="8 9">
    <name type="scientific">Acinetobacter gyllenbergii CIP 110306 = MTCC 11365</name>
    <dbReference type="NCBI Taxonomy" id="1217657"/>
    <lineage>
        <taxon>Bacteria</taxon>
        <taxon>Pseudomonadati</taxon>
        <taxon>Pseudomonadota</taxon>
        <taxon>Gammaproteobacteria</taxon>
        <taxon>Moraxellales</taxon>
        <taxon>Moraxellaceae</taxon>
        <taxon>Acinetobacter</taxon>
    </lineage>
</organism>
<feature type="transmembrane region" description="Helical" evidence="6">
    <location>
        <begin position="130"/>
        <end position="152"/>
    </location>
</feature>
<dbReference type="SUPFAM" id="SSF103481">
    <property type="entry name" value="Multidrug resistance efflux transporter EmrE"/>
    <property type="match status" value="2"/>
</dbReference>
<dbReference type="GO" id="GO:0005886">
    <property type="term" value="C:plasma membrane"/>
    <property type="evidence" value="ECO:0007669"/>
    <property type="project" value="UniProtKB-SubCell"/>
</dbReference>
<evidence type="ECO:0000259" key="7">
    <source>
        <dbReference type="Pfam" id="PF00892"/>
    </source>
</evidence>
<keyword evidence="5 6" id="KW-0472">Membrane</keyword>
<evidence type="ECO:0000256" key="6">
    <source>
        <dbReference type="SAM" id="Phobius"/>
    </source>
</evidence>
<evidence type="ECO:0000256" key="5">
    <source>
        <dbReference type="ARBA" id="ARBA00023136"/>
    </source>
</evidence>
<feature type="domain" description="EamA" evidence="7">
    <location>
        <begin position="14"/>
        <end position="146"/>
    </location>
</feature>
<evidence type="ECO:0000256" key="1">
    <source>
        <dbReference type="ARBA" id="ARBA00004651"/>
    </source>
</evidence>
<feature type="transmembrane region" description="Helical" evidence="6">
    <location>
        <begin position="75"/>
        <end position="99"/>
    </location>
</feature>
<gene>
    <name evidence="8" type="ORF">F957_01469</name>
</gene>
<evidence type="ECO:0000256" key="3">
    <source>
        <dbReference type="ARBA" id="ARBA00022692"/>
    </source>
</evidence>
<dbReference type="Proteomes" id="UP000014523">
    <property type="component" value="Unassembled WGS sequence"/>
</dbReference>
<evidence type="ECO:0000256" key="2">
    <source>
        <dbReference type="ARBA" id="ARBA00022475"/>
    </source>
</evidence>
<feature type="domain" description="EamA" evidence="7">
    <location>
        <begin position="161"/>
        <end position="295"/>
    </location>
</feature>
<feature type="transmembrane region" description="Helical" evidence="6">
    <location>
        <begin position="278"/>
        <end position="295"/>
    </location>
</feature>
<dbReference type="InterPro" id="IPR037185">
    <property type="entry name" value="EmrE-like"/>
</dbReference>
<comment type="subcellular location">
    <subcellularLocation>
        <location evidence="1">Cell membrane</location>
        <topology evidence="1">Multi-pass membrane protein</topology>
    </subcellularLocation>
</comment>
<keyword evidence="9" id="KW-1185">Reference proteome</keyword>